<proteinExistence type="predicted"/>
<comment type="caution">
    <text evidence="3">The sequence shown here is derived from an EMBL/GenBank/DDBJ whole genome shotgun (WGS) entry which is preliminary data.</text>
</comment>
<keyword evidence="2" id="KW-1133">Transmembrane helix</keyword>
<keyword evidence="8" id="KW-1185">Reference proteome</keyword>
<organism evidence="3 7">
    <name type="scientific">Bacillus paranthracis</name>
    <dbReference type="NCBI Taxonomy" id="2026186"/>
    <lineage>
        <taxon>Bacteria</taxon>
        <taxon>Bacillati</taxon>
        <taxon>Bacillota</taxon>
        <taxon>Bacilli</taxon>
        <taxon>Bacillales</taxon>
        <taxon>Bacillaceae</taxon>
        <taxon>Bacillus</taxon>
        <taxon>Bacillus cereus group</taxon>
    </lineage>
</organism>
<accession>A0A5M9GXV8</accession>
<reference evidence="4 8" key="3">
    <citation type="submission" date="2023-03" db="EMBL/GenBank/DDBJ databases">
        <title>Genetic diversity of Bacillus cereus sensu lato isolates from Slovenia.</title>
        <authorList>
            <person name="Abdelli M."/>
        </authorList>
    </citation>
    <scope>NUCLEOTIDE SEQUENCE [LARGE SCALE GENOMIC DNA]</scope>
    <source>
        <strain evidence="4 8">SIBC61B</strain>
    </source>
</reference>
<dbReference type="EMBL" id="FWYW01000093">
    <property type="protein sequence ID" value="SME43585.1"/>
    <property type="molecule type" value="Genomic_DNA"/>
</dbReference>
<feature type="region of interest" description="Disordered" evidence="1">
    <location>
        <begin position="59"/>
        <end position="86"/>
    </location>
</feature>
<evidence type="ECO:0000313" key="7">
    <source>
        <dbReference type="Proteomes" id="UP000325411"/>
    </source>
</evidence>
<evidence type="ECO:0000313" key="3">
    <source>
        <dbReference type="EMBL" id="KAA8477614.1"/>
    </source>
</evidence>
<name>A0A5M9GXV8_9BACI</name>
<dbReference type="Proteomes" id="UP000325411">
    <property type="component" value="Unassembled WGS sequence"/>
</dbReference>
<sequence length="221" mass="25189">MNKHLVNNELNQFNKINVYQGAEYMKCKNKNLVLAFTMIVIFLLLMGCENNKEETLADKAFEENSKTEDRVKEQEDAQTEEKKKEASEAVLKVLPGQVNTLISYVDDVADKISNKATTDEELKEKLRGLEKSIYNVELSVKYLPEEFENVETNIKNLSSNSKIFITESVKFHQGNGNAGEVKKLMSEMLEDIVAIKKVLPLDDTDNGFYSVSSMKDFIQKQ</sequence>
<evidence type="ECO:0000313" key="6">
    <source>
        <dbReference type="Proteomes" id="UP000194422"/>
    </source>
</evidence>
<dbReference type="EMBL" id="JARPRV010000032">
    <property type="protein sequence ID" value="MDG0944771.1"/>
    <property type="molecule type" value="Genomic_DNA"/>
</dbReference>
<protein>
    <submittedName>
        <fullName evidence="3">Uncharacterized protein</fullName>
    </submittedName>
</protein>
<gene>
    <name evidence="5" type="ORF">BACERE00174_05456</name>
    <name evidence="3" type="ORF">FYW06_12945</name>
    <name evidence="4" type="ORF">P6U22_26930</name>
</gene>
<evidence type="ECO:0000313" key="5">
    <source>
        <dbReference type="EMBL" id="SME43585.1"/>
    </source>
</evidence>
<keyword evidence="2" id="KW-0812">Transmembrane</keyword>
<reference evidence="3 7" key="2">
    <citation type="submission" date="2019-09" db="EMBL/GenBank/DDBJ databases">
        <authorList>
            <person name="Geng P."/>
            <person name="Wan X."/>
            <person name="Zhou G."/>
            <person name="Yuan Z."/>
            <person name="Hu X."/>
        </authorList>
    </citation>
    <scope>NUCLEOTIDE SEQUENCE [LARGE SCALE GENOMIC DNA]</scope>
    <source>
        <strain evidence="3 7">EFR-4</strain>
    </source>
</reference>
<evidence type="ECO:0000256" key="2">
    <source>
        <dbReference type="SAM" id="Phobius"/>
    </source>
</evidence>
<keyword evidence="2" id="KW-0472">Membrane</keyword>
<dbReference type="Proteomes" id="UP000194422">
    <property type="component" value="Unassembled WGS sequence"/>
</dbReference>
<dbReference type="EMBL" id="VXCE01000008">
    <property type="protein sequence ID" value="KAA8477614.1"/>
    <property type="molecule type" value="Genomic_DNA"/>
</dbReference>
<evidence type="ECO:0000256" key="1">
    <source>
        <dbReference type="SAM" id="MobiDB-lite"/>
    </source>
</evidence>
<dbReference type="AlphaFoldDB" id="A0A5M9GXV8"/>
<dbReference type="Proteomes" id="UP001221338">
    <property type="component" value="Unassembled WGS sequence"/>
</dbReference>
<reference evidence="5 6" key="1">
    <citation type="submission" date="2017-04" db="EMBL/GenBank/DDBJ databases">
        <authorList>
            <person name="Criscuolo A."/>
        </authorList>
    </citation>
    <scope>NUCLEOTIDE SEQUENCE [LARGE SCALE GENOMIC DNA]</scope>
    <source>
        <strain evidence="5">16-00174</strain>
    </source>
</reference>
<dbReference type="RefSeq" id="WP_001032879.1">
    <property type="nucleotide sequence ID" value="NZ_CP040880.1"/>
</dbReference>
<evidence type="ECO:0000313" key="4">
    <source>
        <dbReference type="EMBL" id="MDG0944771.1"/>
    </source>
</evidence>
<evidence type="ECO:0000313" key="8">
    <source>
        <dbReference type="Proteomes" id="UP001221338"/>
    </source>
</evidence>
<feature type="transmembrane region" description="Helical" evidence="2">
    <location>
        <begin position="31"/>
        <end position="47"/>
    </location>
</feature>